<feature type="compositionally biased region" description="Basic and acidic residues" evidence="1">
    <location>
        <begin position="1"/>
        <end position="13"/>
    </location>
</feature>
<accession>A0ABP8AQW5</accession>
<name>A0ABP8AQW5_9ACTN</name>
<keyword evidence="3" id="KW-1185">Reference proteome</keyword>
<reference evidence="3" key="1">
    <citation type="journal article" date="2019" name="Int. J. Syst. Evol. Microbiol.">
        <title>The Global Catalogue of Microorganisms (GCM) 10K type strain sequencing project: providing services to taxonomists for standard genome sequencing and annotation.</title>
        <authorList>
            <consortium name="The Broad Institute Genomics Platform"/>
            <consortium name="The Broad Institute Genome Sequencing Center for Infectious Disease"/>
            <person name="Wu L."/>
            <person name="Ma J."/>
        </authorList>
    </citation>
    <scope>NUCLEOTIDE SEQUENCE [LARGE SCALE GENOMIC DNA]</scope>
    <source>
        <strain evidence="3">JCM 17388</strain>
    </source>
</reference>
<evidence type="ECO:0000313" key="2">
    <source>
        <dbReference type="EMBL" id="GAA4188371.1"/>
    </source>
</evidence>
<evidence type="ECO:0000256" key="1">
    <source>
        <dbReference type="SAM" id="MobiDB-lite"/>
    </source>
</evidence>
<feature type="region of interest" description="Disordered" evidence="1">
    <location>
        <begin position="1"/>
        <end position="65"/>
    </location>
</feature>
<comment type="caution">
    <text evidence="2">The sequence shown here is derived from an EMBL/GenBank/DDBJ whole genome shotgun (WGS) entry which is preliminary data.</text>
</comment>
<proteinExistence type="predicted"/>
<dbReference type="EMBL" id="BAABAQ010000003">
    <property type="protein sequence ID" value="GAA4188371.1"/>
    <property type="molecule type" value="Genomic_DNA"/>
</dbReference>
<sequence>MTDPDAKEQGSKERPHRGGRVFPSRTGGAWTDFPVTRRRSRNGVSKHAPAKAGRAFPSHTDSSEADFPVAHQRIRDRISGRAPTESTRAFLSRADEAGPAFRLSADGTWEDAGWTGTRHSTGPSDPEPEF</sequence>
<evidence type="ECO:0000313" key="3">
    <source>
        <dbReference type="Proteomes" id="UP001501251"/>
    </source>
</evidence>
<protein>
    <submittedName>
        <fullName evidence="2">Uncharacterized protein</fullName>
    </submittedName>
</protein>
<dbReference type="Proteomes" id="UP001501251">
    <property type="component" value="Unassembled WGS sequence"/>
</dbReference>
<organism evidence="2 3">
    <name type="scientific">Streptosporangium oxazolinicum</name>
    <dbReference type="NCBI Taxonomy" id="909287"/>
    <lineage>
        <taxon>Bacteria</taxon>
        <taxon>Bacillati</taxon>
        <taxon>Actinomycetota</taxon>
        <taxon>Actinomycetes</taxon>
        <taxon>Streptosporangiales</taxon>
        <taxon>Streptosporangiaceae</taxon>
        <taxon>Streptosporangium</taxon>
    </lineage>
</organism>
<feature type="region of interest" description="Disordered" evidence="1">
    <location>
        <begin position="101"/>
        <end position="130"/>
    </location>
</feature>
<gene>
    <name evidence="2" type="ORF">GCM10022252_23530</name>
</gene>